<dbReference type="PANTHER" id="PTHR45458">
    <property type="entry name" value="SHORT-CHAIN DEHYDROGENASE/REDUCTASE SDR"/>
    <property type="match status" value="1"/>
</dbReference>
<dbReference type="PRINTS" id="PR00080">
    <property type="entry name" value="SDRFAMILY"/>
</dbReference>
<dbReference type="InterPro" id="IPR002347">
    <property type="entry name" value="SDR_fam"/>
</dbReference>
<dbReference type="GO" id="GO:0016616">
    <property type="term" value="F:oxidoreductase activity, acting on the CH-OH group of donors, NAD or NADP as acceptor"/>
    <property type="evidence" value="ECO:0007669"/>
    <property type="project" value="TreeGrafter"/>
</dbReference>
<dbReference type="InterPro" id="IPR052184">
    <property type="entry name" value="SDR_enzymes"/>
</dbReference>
<dbReference type="Proteomes" id="UP000326287">
    <property type="component" value="Chromosome"/>
</dbReference>
<dbReference type="Gene3D" id="3.40.50.720">
    <property type="entry name" value="NAD(P)-binding Rossmann-like Domain"/>
    <property type="match status" value="1"/>
</dbReference>
<dbReference type="KEGG" id="halc:EY643_14885"/>
<proteinExistence type="inferred from homology"/>
<dbReference type="OrthoDB" id="5786478at2"/>
<keyword evidence="3" id="KW-1185">Reference proteome</keyword>
<sequence length="224" mass="24036">MMTVLVTGANRGIGLEMVKQMKARGLDVIGTARKPAEADELRATGARVEQLDVTDADSLAALAETLKGVKIDMLVNNAGVGGQAPESFRDTDFAAIDWTFEVNTLGPMRVTQALIDNLDAGQQKTVVHISSVMGSIEKNRGGYYGYRASKAALNMMNKSLAQELGKEGYTCVVMHPGWVQTRMGGPDAAITAEVSVKGMLDVFAGLSPDDNGRFYDYQGESIPW</sequence>
<name>A0A5P9NQJ8_9GAMM</name>
<comment type="similarity">
    <text evidence="1">Belongs to the short-chain dehydrogenases/reductases (SDR) family.</text>
</comment>
<evidence type="ECO:0000313" key="3">
    <source>
        <dbReference type="Proteomes" id="UP000326287"/>
    </source>
</evidence>
<gene>
    <name evidence="2" type="ORF">EY643_14885</name>
</gene>
<dbReference type="Pfam" id="PF00106">
    <property type="entry name" value="adh_short"/>
    <property type="match status" value="1"/>
</dbReference>
<dbReference type="EMBL" id="CP036422">
    <property type="protein sequence ID" value="QFU77929.1"/>
    <property type="molecule type" value="Genomic_DNA"/>
</dbReference>
<accession>A0A5P9NQJ8</accession>
<reference evidence="2 3" key="1">
    <citation type="submission" date="2019-02" db="EMBL/GenBank/DDBJ databases">
        <authorList>
            <person name="Li S.-H."/>
        </authorList>
    </citation>
    <scope>NUCLEOTIDE SEQUENCE [LARGE SCALE GENOMIC DNA]</scope>
    <source>
        <strain evidence="2 3">IMCC14385</strain>
    </source>
</reference>
<protein>
    <submittedName>
        <fullName evidence="2">SDR family oxidoreductase</fullName>
    </submittedName>
</protein>
<dbReference type="SUPFAM" id="SSF51735">
    <property type="entry name" value="NAD(P)-binding Rossmann-fold domains"/>
    <property type="match status" value="1"/>
</dbReference>
<organism evidence="2 3">
    <name type="scientific">Halioglobus maricola</name>
    <dbReference type="NCBI Taxonomy" id="2601894"/>
    <lineage>
        <taxon>Bacteria</taxon>
        <taxon>Pseudomonadati</taxon>
        <taxon>Pseudomonadota</taxon>
        <taxon>Gammaproteobacteria</taxon>
        <taxon>Cellvibrionales</taxon>
        <taxon>Halieaceae</taxon>
        <taxon>Halioglobus</taxon>
    </lineage>
</organism>
<dbReference type="CDD" id="cd05325">
    <property type="entry name" value="carb_red_sniffer_like_SDR_c"/>
    <property type="match status" value="1"/>
</dbReference>
<evidence type="ECO:0000313" key="2">
    <source>
        <dbReference type="EMBL" id="QFU77929.1"/>
    </source>
</evidence>
<dbReference type="PANTHER" id="PTHR45458:SF1">
    <property type="entry name" value="SHORT CHAIN DEHYDROGENASE"/>
    <property type="match status" value="1"/>
</dbReference>
<dbReference type="PRINTS" id="PR00081">
    <property type="entry name" value="GDHRDH"/>
</dbReference>
<dbReference type="AlphaFoldDB" id="A0A5P9NQJ8"/>
<evidence type="ECO:0000256" key="1">
    <source>
        <dbReference type="RuleBase" id="RU000363"/>
    </source>
</evidence>
<dbReference type="InterPro" id="IPR036291">
    <property type="entry name" value="NAD(P)-bd_dom_sf"/>
</dbReference>